<feature type="transmembrane region" description="Helical" evidence="7">
    <location>
        <begin position="47"/>
        <end position="67"/>
    </location>
</feature>
<keyword evidence="7" id="KW-0812">Transmembrane</keyword>
<keyword evidence="4" id="KW-0564">Palmitate</keyword>
<dbReference type="InterPro" id="IPR006059">
    <property type="entry name" value="SBP"/>
</dbReference>
<sequence>MGNAARWRNQSAKTQGAGGQRLSEPCSDAIQFTSGCSNAIQSGAVRFLLTSISILSAIMLPVITLSACSARMTLSGEGGAVHKPYTGLAVSSDGISNPVKLRLVYSASDLKWKRVVEDTAEAFMRENEDIEVELYSMPENKCQSHLESLKILAAQKEFFDIVEIQETSTLAAAGLLAPVPEGVSALVENPGIYEGVCYGVPRYATTLGIIYNKDIFVGLGLSEPDTYEDFLQICQQVKDAGRNPLALGAADVRHMEYWADYLFRNYMVTEDGEVQWTAKRTRQMLADYRNLGAQDYINPEYHNASDSRTAQELSSGKAAMVYAGPWMLSQIEDLNPQIHLGFFFLPGKDGITYAVQDRNVEWGISTATARDKEKMEAAERFLKFYYSEGIYENILAAMDGDPVTVRPVSRLHTQNQAIMESAYSTNPVRTGIMMENAEVPDGFAACFAQRLVDTLWGEESTSYLADDLTRIWEREAP</sequence>
<feature type="region of interest" description="Disordered" evidence="6">
    <location>
        <begin position="1"/>
        <end position="23"/>
    </location>
</feature>
<accession>A0ABV1D8H5</accession>
<keyword evidence="7" id="KW-1133">Transmembrane helix</keyword>
<evidence type="ECO:0000256" key="1">
    <source>
        <dbReference type="ARBA" id="ARBA00022475"/>
    </source>
</evidence>
<keyword evidence="2" id="KW-0732">Signal</keyword>
<keyword evidence="9" id="KW-1185">Reference proteome</keyword>
<dbReference type="PANTHER" id="PTHR43649">
    <property type="entry name" value="ARABINOSE-BINDING PROTEIN-RELATED"/>
    <property type="match status" value="1"/>
</dbReference>
<gene>
    <name evidence="8" type="ORF">WMQ36_15090</name>
</gene>
<evidence type="ECO:0000313" key="8">
    <source>
        <dbReference type="EMBL" id="MEQ2426300.1"/>
    </source>
</evidence>
<dbReference type="SUPFAM" id="SSF53850">
    <property type="entry name" value="Periplasmic binding protein-like II"/>
    <property type="match status" value="1"/>
</dbReference>
<protein>
    <submittedName>
        <fullName evidence="8">Extracellular solute-binding protein</fullName>
    </submittedName>
</protein>
<keyword evidence="3 7" id="KW-0472">Membrane</keyword>
<dbReference type="Proteomes" id="UP001454086">
    <property type="component" value="Unassembled WGS sequence"/>
</dbReference>
<dbReference type="Pfam" id="PF01547">
    <property type="entry name" value="SBP_bac_1"/>
    <property type="match status" value="1"/>
</dbReference>
<dbReference type="EMBL" id="JBBMFM010000057">
    <property type="protein sequence ID" value="MEQ2426300.1"/>
    <property type="molecule type" value="Genomic_DNA"/>
</dbReference>
<keyword evidence="1" id="KW-1003">Cell membrane</keyword>
<dbReference type="PANTHER" id="PTHR43649:SF33">
    <property type="entry name" value="POLYGALACTURONAN_RHAMNOGALACTURONAN-BINDING PROTEIN YTCQ"/>
    <property type="match status" value="1"/>
</dbReference>
<reference evidence="8 9" key="1">
    <citation type="submission" date="2024-03" db="EMBL/GenBank/DDBJ databases">
        <title>Human intestinal bacterial collection.</title>
        <authorList>
            <person name="Pauvert C."/>
            <person name="Hitch T.C.A."/>
            <person name="Clavel T."/>
        </authorList>
    </citation>
    <scope>NUCLEOTIDE SEQUENCE [LARGE SCALE GENOMIC DNA]</scope>
    <source>
        <strain evidence="8 9">CLA-SR-H021</strain>
    </source>
</reference>
<organism evidence="8 9">
    <name type="scientific">Enterocloster hominis</name>
    <name type="common">ex Hitch et al. 2024</name>
    <dbReference type="NCBI Taxonomy" id="1917870"/>
    <lineage>
        <taxon>Bacteria</taxon>
        <taxon>Bacillati</taxon>
        <taxon>Bacillota</taxon>
        <taxon>Clostridia</taxon>
        <taxon>Lachnospirales</taxon>
        <taxon>Lachnospiraceae</taxon>
        <taxon>Enterocloster</taxon>
    </lineage>
</organism>
<dbReference type="InterPro" id="IPR050490">
    <property type="entry name" value="Bact_solute-bd_prot1"/>
</dbReference>
<evidence type="ECO:0000256" key="7">
    <source>
        <dbReference type="SAM" id="Phobius"/>
    </source>
</evidence>
<evidence type="ECO:0000256" key="5">
    <source>
        <dbReference type="ARBA" id="ARBA00023288"/>
    </source>
</evidence>
<evidence type="ECO:0000256" key="2">
    <source>
        <dbReference type="ARBA" id="ARBA00022729"/>
    </source>
</evidence>
<dbReference type="RefSeq" id="WP_008722117.1">
    <property type="nucleotide sequence ID" value="NZ_JBBMFM010000057.1"/>
</dbReference>
<name>A0ABV1D8H5_9FIRM</name>
<evidence type="ECO:0000256" key="6">
    <source>
        <dbReference type="SAM" id="MobiDB-lite"/>
    </source>
</evidence>
<evidence type="ECO:0000313" key="9">
    <source>
        <dbReference type="Proteomes" id="UP001454086"/>
    </source>
</evidence>
<evidence type="ECO:0000256" key="3">
    <source>
        <dbReference type="ARBA" id="ARBA00023136"/>
    </source>
</evidence>
<proteinExistence type="predicted"/>
<evidence type="ECO:0000256" key="4">
    <source>
        <dbReference type="ARBA" id="ARBA00023139"/>
    </source>
</evidence>
<dbReference type="Gene3D" id="3.40.190.10">
    <property type="entry name" value="Periplasmic binding protein-like II"/>
    <property type="match status" value="2"/>
</dbReference>
<keyword evidence="5" id="KW-0449">Lipoprotein</keyword>
<comment type="caution">
    <text evidence="8">The sequence shown here is derived from an EMBL/GenBank/DDBJ whole genome shotgun (WGS) entry which is preliminary data.</text>
</comment>